<keyword evidence="4" id="KW-1185">Reference proteome</keyword>
<dbReference type="PANTHER" id="PTHR28244:SF1">
    <property type="entry name" value="RNA POLYMERASE I-SPECIFIC TRANSCRIPTION INITIATION FACTOR RRN11"/>
    <property type="match status" value="1"/>
</dbReference>
<dbReference type="OrthoDB" id="5346740at2759"/>
<evidence type="ECO:0000256" key="1">
    <source>
        <dbReference type="SAM" id="Coils"/>
    </source>
</evidence>
<gene>
    <name evidence="3" type="ORF">L207DRAFT_415795</name>
</gene>
<feature type="coiled-coil region" evidence="1">
    <location>
        <begin position="87"/>
        <end position="117"/>
    </location>
</feature>
<dbReference type="InterPro" id="IPR029178">
    <property type="entry name" value="Ecm11_C"/>
</dbReference>
<evidence type="ECO:0000313" key="4">
    <source>
        <dbReference type="Proteomes" id="UP000235786"/>
    </source>
</evidence>
<reference evidence="3 4" key="1">
    <citation type="submission" date="2016-04" db="EMBL/GenBank/DDBJ databases">
        <title>A degradative enzymes factory behind the ericoid mycorrhizal symbiosis.</title>
        <authorList>
            <consortium name="DOE Joint Genome Institute"/>
            <person name="Martino E."/>
            <person name="Morin E."/>
            <person name="Grelet G."/>
            <person name="Kuo A."/>
            <person name="Kohler A."/>
            <person name="Daghino S."/>
            <person name="Barry K."/>
            <person name="Choi C."/>
            <person name="Cichocki N."/>
            <person name="Clum A."/>
            <person name="Copeland A."/>
            <person name="Hainaut M."/>
            <person name="Haridas S."/>
            <person name="Labutti K."/>
            <person name="Lindquist E."/>
            <person name="Lipzen A."/>
            <person name="Khouja H.-R."/>
            <person name="Murat C."/>
            <person name="Ohm R."/>
            <person name="Olson A."/>
            <person name="Spatafora J."/>
            <person name="Veneault-Fourrey C."/>
            <person name="Henrissat B."/>
            <person name="Grigoriev I."/>
            <person name="Martin F."/>
            <person name="Perotto S."/>
        </authorList>
    </citation>
    <scope>NUCLEOTIDE SEQUENCE [LARGE SCALE GENOMIC DNA]</scope>
    <source>
        <strain evidence="3 4">F</strain>
    </source>
</reference>
<dbReference type="AlphaFoldDB" id="A0A2J6S927"/>
<dbReference type="InterPro" id="IPR053029">
    <property type="entry name" value="RNA_pol_I-specific_init_factor"/>
</dbReference>
<dbReference type="Pfam" id="PF15463">
    <property type="entry name" value="ECM11"/>
    <property type="match status" value="1"/>
</dbReference>
<dbReference type="PANTHER" id="PTHR28244">
    <property type="entry name" value="RNA POLYMERASE I-SPECIFIC TRANSCRIPTION INITIATION FACTOR RRN11"/>
    <property type="match status" value="1"/>
</dbReference>
<protein>
    <recommendedName>
        <fullName evidence="2">Extracellular mutant protein 11 C-terminal domain-containing protein</fullName>
    </recommendedName>
</protein>
<dbReference type="GO" id="GO:0042790">
    <property type="term" value="P:nucleolar large rRNA transcription by RNA polymerase I"/>
    <property type="evidence" value="ECO:0007669"/>
    <property type="project" value="TreeGrafter"/>
</dbReference>
<name>A0A2J6S927_HYAVF</name>
<evidence type="ECO:0000313" key="3">
    <source>
        <dbReference type="EMBL" id="PMD47264.1"/>
    </source>
</evidence>
<sequence length="150" mass="17442">MVDGLPLPDYTDEKLKAMKYSDLKAEDWDNYPNPKPFELPAKLRGKPLADQIAYYADRAKKNVDSEDVLFFEHLSTSEWEQAGDIIVDKFADLLKQLKEKRQEKRRITERFEAEIEAREKAVRGKSNLFDKKFKDMQISGQNVLKGGKMI</sequence>
<proteinExistence type="predicted"/>
<dbReference type="STRING" id="1149755.A0A2J6S927"/>
<dbReference type="GO" id="GO:0001164">
    <property type="term" value="F:RNA polymerase I core promoter sequence-specific DNA binding"/>
    <property type="evidence" value="ECO:0007669"/>
    <property type="project" value="TreeGrafter"/>
</dbReference>
<organism evidence="3 4">
    <name type="scientific">Hyaloscypha variabilis (strain UAMH 11265 / GT02V1 / F)</name>
    <name type="common">Meliniomyces variabilis</name>
    <dbReference type="NCBI Taxonomy" id="1149755"/>
    <lineage>
        <taxon>Eukaryota</taxon>
        <taxon>Fungi</taxon>
        <taxon>Dikarya</taxon>
        <taxon>Ascomycota</taxon>
        <taxon>Pezizomycotina</taxon>
        <taxon>Leotiomycetes</taxon>
        <taxon>Helotiales</taxon>
        <taxon>Hyaloscyphaceae</taxon>
        <taxon>Hyaloscypha</taxon>
        <taxon>Hyaloscypha variabilis</taxon>
    </lineage>
</organism>
<feature type="domain" description="Extracellular mutant protein 11 C-terminal" evidence="2">
    <location>
        <begin position="9"/>
        <end position="144"/>
    </location>
</feature>
<accession>A0A2J6S927</accession>
<evidence type="ECO:0000259" key="2">
    <source>
        <dbReference type="Pfam" id="PF15463"/>
    </source>
</evidence>
<dbReference type="Proteomes" id="UP000235786">
    <property type="component" value="Unassembled WGS sequence"/>
</dbReference>
<dbReference type="GO" id="GO:0070860">
    <property type="term" value="C:RNA polymerase I core factor complex"/>
    <property type="evidence" value="ECO:0007669"/>
    <property type="project" value="TreeGrafter"/>
</dbReference>
<keyword evidence="1" id="KW-0175">Coiled coil</keyword>
<dbReference type="GO" id="GO:0017025">
    <property type="term" value="F:TBP-class protein binding"/>
    <property type="evidence" value="ECO:0007669"/>
    <property type="project" value="TreeGrafter"/>
</dbReference>
<dbReference type="EMBL" id="KZ613938">
    <property type="protein sequence ID" value="PMD47264.1"/>
    <property type="molecule type" value="Genomic_DNA"/>
</dbReference>